<dbReference type="InterPro" id="IPR042127">
    <property type="entry name" value="TMEM45"/>
</dbReference>
<accession>A0AA85KAK5</accession>
<name>A0AA85KAK5_TRIRE</name>
<feature type="transmembrane region" description="Helical" evidence="6">
    <location>
        <begin position="199"/>
        <end position="219"/>
    </location>
</feature>
<feature type="transmembrane region" description="Helical" evidence="6">
    <location>
        <begin position="76"/>
        <end position="94"/>
    </location>
</feature>
<keyword evidence="7" id="KW-1185">Reference proteome</keyword>
<dbReference type="Proteomes" id="UP000050795">
    <property type="component" value="Unassembled WGS sequence"/>
</dbReference>
<keyword evidence="5 6" id="KW-0472">Membrane</keyword>
<feature type="transmembrane region" description="Helical" evidence="6">
    <location>
        <begin position="139"/>
        <end position="158"/>
    </location>
</feature>
<protein>
    <recommendedName>
        <fullName evidence="9">Transmembrane protein 45B</fullName>
    </recommendedName>
</protein>
<dbReference type="PANTHER" id="PTHR16007">
    <property type="entry name" value="EPIDIDYMAL MEMBRANE PROTEIN E9-RELATED"/>
    <property type="match status" value="1"/>
</dbReference>
<dbReference type="Pfam" id="PF04819">
    <property type="entry name" value="DUF716"/>
    <property type="match status" value="1"/>
</dbReference>
<dbReference type="InterPro" id="IPR006904">
    <property type="entry name" value="DUF716"/>
</dbReference>
<evidence type="ECO:0000313" key="8">
    <source>
        <dbReference type="WBParaSite" id="TREG1_73360.1"/>
    </source>
</evidence>
<feature type="transmembrane region" description="Helical" evidence="6">
    <location>
        <begin position="6"/>
        <end position="26"/>
    </location>
</feature>
<feature type="transmembrane region" description="Helical" evidence="6">
    <location>
        <begin position="164"/>
        <end position="187"/>
    </location>
</feature>
<organism evidence="7 8">
    <name type="scientific">Trichobilharzia regenti</name>
    <name type="common">Nasal bird schistosome</name>
    <dbReference type="NCBI Taxonomy" id="157069"/>
    <lineage>
        <taxon>Eukaryota</taxon>
        <taxon>Metazoa</taxon>
        <taxon>Spiralia</taxon>
        <taxon>Lophotrochozoa</taxon>
        <taxon>Platyhelminthes</taxon>
        <taxon>Trematoda</taxon>
        <taxon>Digenea</taxon>
        <taxon>Strigeidida</taxon>
        <taxon>Schistosomatoidea</taxon>
        <taxon>Schistosomatidae</taxon>
        <taxon>Trichobilharzia</taxon>
    </lineage>
</organism>
<dbReference type="WBParaSite" id="TREG1_73360.1">
    <property type="protein sequence ID" value="TREG1_73360.1"/>
    <property type="gene ID" value="TREG1_73360"/>
</dbReference>
<evidence type="ECO:0000256" key="5">
    <source>
        <dbReference type="ARBA" id="ARBA00023136"/>
    </source>
</evidence>
<dbReference type="GO" id="GO:0016020">
    <property type="term" value="C:membrane"/>
    <property type="evidence" value="ECO:0007669"/>
    <property type="project" value="UniProtKB-SubCell"/>
</dbReference>
<evidence type="ECO:0000256" key="3">
    <source>
        <dbReference type="ARBA" id="ARBA00022692"/>
    </source>
</evidence>
<reference evidence="7" key="1">
    <citation type="submission" date="2022-06" db="EMBL/GenBank/DDBJ databases">
        <authorList>
            <person name="Berger JAMES D."/>
            <person name="Berger JAMES D."/>
        </authorList>
    </citation>
    <scope>NUCLEOTIDE SEQUENCE [LARGE SCALE GENOMIC DNA]</scope>
</reference>
<comment type="similarity">
    <text evidence="2">Belongs to the TMEM45 family.</text>
</comment>
<reference evidence="8" key="2">
    <citation type="submission" date="2023-11" db="UniProtKB">
        <authorList>
            <consortium name="WormBaseParasite"/>
        </authorList>
    </citation>
    <scope>IDENTIFICATION</scope>
</reference>
<evidence type="ECO:0008006" key="9">
    <source>
        <dbReference type="Google" id="ProtNLM"/>
    </source>
</evidence>
<dbReference type="AlphaFoldDB" id="A0AA85KAK5"/>
<dbReference type="PANTHER" id="PTHR16007:SF15">
    <property type="entry name" value="TRANSMEMBRANE PROTEIN 45B"/>
    <property type="match status" value="1"/>
</dbReference>
<keyword evidence="4 6" id="KW-1133">Transmembrane helix</keyword>
<feature type="transmembrane region" description="Helical" evidence="6">
    <location>
        <begin position="106"/>
        <end position="127"/>
    </location>
</feature>
<sequence>MGTFGGHALPGSFFILYGLWSIWHILETYYRRKLYELNKCNEFVPEFTNRISYPLNRQKSNDYRGCCKKSIPFDSLAKFICCIGGITGEVITGFNSDWVFVHIGNIQHSSMFSLFGLSGLIEVFVFYGILKIPRESEYLFNMIALLGEFFLFMFHLHGRSPLDIYLHLLLAGMIVLAVGISLAELMAPREPVYGLMRCWTYLMQGTWFWQVGAILYPKFSWMPTWNENAIESLPAAANLFAYHMLANLFAIIVIVFIVMIRCKVGIISEEKMKTRLLTAATATIRKEYQERNSQQQTQSQQKFIADNDSEEIEMWNYHRSDISSNKGQRDS</sequence>
<evidence type="ECO:0000256" key="1">
    <source>
        <dbReference type="ARBA" id="ARBA00004141"/>
    </source>
</evidence>
<comment type="subcellular location">
    <subcellularLocation>
        <location evidence="1">Membrane</location>
        <topology evidence="1">Multi-pass membrane protein</topology>
    </subcellularLocation>
</comment>
<evidence type="ECO:0000256" key="2">
    <source>
        <dbReference type="ARBA" id="ARBA00006948"/>
    </source>
</evidence>
<feature type="transmembrane region" description="Helical" evidence="6">
    <location>
        <begin position="239"/>
        <end position="262"/>
    </location>
</feature>
<keyword evidence="3 6" id="KW-0812">Transmembrane</keyword>
<evidence type="ECO:0000256" key="6">
    <source>
        <dbReference type="SAM" id="Phobius"/>
    </source>
</evidence>
<proteinExistence type="inferred from homology"/>
<evidence type="ECO:0000313" key="7">
    <source>
        <dbReference type="Proteomes" id="UP000050795"/>
    </source>
</evidence>
<evidence type="ECO:0000256" key="4">
    <source>
        <dbReference type="ARBA" id="ARBA00022989"/>
    </source>
</evidence>